<evidence type="ECO:0000313" key="2">
    <source>
        <dbReference type="Proteomes" id="UP001054837"/>
    </source>
</evidence>
<accession>A0AAV4NCU5</accession>
<dbReference type="EMBL" id="BPLQ01001503">
    <property type="protein sequence ID" value="GIX82313.1"/>
    <property type="molecule type" value="Genomic_DNA"/>
</dbReference>
<reference evidence="1 2" key="1">
    <citation type="submission" date="2021-06" db="EMBL/GenBank/DDBJ databases">
        <title>Caerostris darwini draft genome.</title>
        <authorList>
            <person name="Kono N."/>
            <person name="Arakawa K."/>
        </authorList>
    </citation>
    <scope>NUCLEOTIDE SEQUENCE [LARGE SCALE GENOMIC DNA]</scope>
</reference>
<dbReference type="Proteomes" id="UP001054837">
    <property type="component" value="Unassembled WGS sequence"/>
</dbReference>
<sequence length="96" mass="10802">MHTEVNHPSIFRNKMNFILVSIITLQNEIAYVTLATAYPTARQRSALSVYWSTREAYEFPPNGVLKGKRGINCIASQQAQPSRSVVQGLRVMALHN</sequence>
<name>A0AAV4NCU5_9ARAC</name>
<dbReference type="AlphaFoldDB" id="A0AAV4NCU5"/>
<protein>
    <recommendedName>
        <fullName evidence="3">Ycf15</fullName>
    </recommendedName>
</protein>
<evidence type="ECO:0000313" key="1">
    <source>
        <dbReference type="EMBL" id="GIX82313.1"/>
    </source>
</evidence>
<organism evidence="1 2">
    <name type="scientific">Caerostris darwini</name>
    <dbReference type="NCBI Taxonomy" id="1538125"/>
    <lineage>
        <taxon>Eukaryota</taxon>
        <taxon>Metazoa</taxon>
        <taxon>Ecdysozoa</taxon>
        <taxon>Arthropoda</taxon>
        <taxon>Chelicerata</taxon>
        <taxon>Arachnida</taxon>
        <taxon>Araneae</taxon>
        <taxon>Araneomorphae</taxon>
        <taxon>Entelegynae</taxon>
        <taxon>Araneoidea</taxon>
        <taxon>Araneidae</taxon>
        <taxon>Caerostris</taxon>
    </lineage>
</organism>
<gene>
    <name evidence="1" type="ORF">CDAR_204651</name>
</gene>
<proteinExistence type="predicted"/>
<evidence type="ECO:0008006" key="3">
    <source>
        <dbReference type="Google" id="ProtNLM"/>
    </source>
</evidence>
<keyword evidence="2" id="KW-1185">Reference proteome</keyword>
<comment type="caution">
    <text evidence="1">The sequence shown here is derived from an EMBL/GenBank/DDBJ whole genome shotgun (WGS) entry which is preliminary data.</text>
</comment>